<keyword evidence="3" id="KW-1185">Reference proteome</keyword>
<evidence type="ECO:0000313" key="2">
    <source>
        <dbReference type="EMBL" id="VDP92872.1"/>
    </source>
</evidence>
<reference evidence="4" key="1">
    <citation type="submission" date="2016-06" db="UniProtKB">
        <authorList>
            <consortium name="WormBaseParasite"/>
        </authorList>
    </citation>
    <scope>IDENTIFICATION</scope>
</reference>
<dbReference type="Proteomes" id="UP000272942">
    <property type="component" value="Unassembled WGS sequence"/>
</dbReference>
<feature type="region of interest" description="Disordered" evidence="1">
    <location>
        <begin position="173"/>
        <end position="194"/>
    </location>
</feature>
<dbReference type="OrthoDB" id="6266577at2759"/>
<name>A0A183B8R5_9TREM</name>
<organism evidence="4">
    <name type="scientific">Echinostoma caproni</name>
    <dbReference type="NCBI Taxonomy" id="27848"/>
    <lineage>
        <taxon>Eukaryota</taxon>
        <taxon>Metazoa</taxon>
        <taxon>Spiralia</taxon>
        <taxon>Lophotrochozoa</taxon>
        <taxon>Platyhelminthes</taxon>
        <taxon>Trematoda</taxon>
        <taxon>Digenea</taxon>
        <taxon>Plagiorchiida</taxon>
        <taxon>Echinostomata</taxon>
        <taxon>Echinostomatoidea</taxon>
        <taxon>Echinostomatidae</taxon>
        <taxon>Echinostoma</taxon>
    </lineage>
</organism>
<gene>
    <name evidence="2" type="ORF">ECPE_LOCUS15600</name>
</gene>
<feature type="compositionally biased region" description="Polar residues" evidence="1">
    <location>
        <begin position="177"/>
        <end position="194"/>
    </location>
</feature>
<dbReference type="EMBL" id="UZAN01061127">
    <property type="protein sequence ID" value="VDP92872.1"/>
    <property type="molecule type" value="Genomic_DNA"/>
</dbReference>
<dbReference type="WBParaSite" id="ECPE_0001564001-mRNA-1">
    <property type="protein sequence ID" value="ECPE_0001564001-mRNA-1"/>
    <property type="gene ID" value="ECPE_0001564001"/>
</dbReference>
<sequence length="268" mass="30425">MVHKDRHKQSDELQPEAVLVTTCGCPNNCEAELRKLRDYVNSFQPLLSNEGDLPTLYQLDHFATSPVSLLSEAWVTLGPSHLRDLVSSELLAICARREQRDRDQCLSNRDEKDRTNEYMNTPPFLSLEAENSCVITAGVKELWKRSLRELNDLSESEIKAVLSGTLGDFSKSPAKAANSNHAPNESDKSNSSSNWPCVSNENFDLSETNPVSILNEKCTFGRRNFFVVRVRNNNYRSMLCCVENFFLYCFICDSNFQFSLCITSLTER</sequence>
<evidence type="ECO:0000256" key="1">
    <source>
        <dbReference type="SAM" id="MobiDB-lite"/>
    </source>
</evidence>
<evidence type="ECO:0000313" key="4">
    <source>
        <dbReference type="WBParaSite" id="ECPE_0001564001-mRNA-1"/>
    </source>
</evidence>
<reference evidence="2 3" key="2">
    <citation type="submission" date="2018-11" db="EMBL/GenBank/DDBJ databases">
        <authorList>
            <consortium name="Pathogen Informatics"/>
        </authorList>
    </citation>
    <scope>NUCLEOTIDE SEQUENCE [LARGE SCALE GENOMIC DNA]</scope>
    <source>
        <strain evidence="2 3">Egypt</strain>
    </source>
</reference>
<accession>A0A183B8R5</accession>
<dbReference type="AlphaFoldDB" id="A0A183B8R5"/>
<evidence type="ECO:0000313" key="3">
    <source>
        <dbReference type="Proteomes" id="UP000272942"/>
    </source>
</evidence>
<protein>
    <submittedName>
        <fullName evidence="2 4">Uncharacterized protein</fullName>
    </submittedName>
</protein>
<proteinExistence type="predicted"/>